<dbReference type="InterPro" id="IPR058792">
    <property type="entry name" value="Beta-barrel_RND_2"/>
</dbReference>
<dbReference type="GO" id="GO:0015562">
    <property type="term" value="F:efflux transmembrane transporter activity"/>
    <property type="evidence" value="ECO:0007669"/>
    <property type="project" value="InterPro"/>
</dbReference>
<dbReference type="PANTHER" id="PTHR30469">
    <property type="entry name" value="MULTIDRUG RESISTANCE PROTEIN MDTA"/>
    <property type="match status" value="1"/>
</dbReference>
<dbReference type="PROSITE" id="PS51257">
    <property type="entry name" value="PROKAR_LIPOPROTEIN"/>
    <property type="match status" value="1"/>
</dbReference>
<proteinExistence type="inferred from homology"/>
<evidence type="ECO:0000259" key="6">
    <source>
        <dbReference type="Pfam" id="PF25954"/>
    </source>
</evidence>
<dbReference type="Pfam" id="PF25967">
    <property type="entry name" value="RND-MFP_C"/>
    <property type="match status" value="1"/>
</dbReference>
<dbReference type="EMBL" id="FUYA01000005">
    <property type="protein sequence ID" value="SKA73718.1"/>
    <property type="molecule type" value="Genomic_DNA"/>
</dbReference>
<feature type="domain" description="CusB-like beta-barrel" evidence="6">
    <location>
        <begin position="213"/>
        <end position="281"/>
    </location>
</feature>
<keyword evidence="4" id="KW-0732">Signal</keyword>
<evidence type="ECO:0000313" key="8">
    <source>
        <dbReference type="EMBL" id="SKA73718.1"/>
    </source>
</evidence>
<sequence length="368" mass="39381">MKAHKKYFGVVLCVLAACAVLAGCSEDAPKRKAVIRPVVAIRVPDPEASRTRAFPGTARAAIESRLSFRVGGEIIKLPAKVGMKVRPGDLVARLDPTDYRLKLGRAEAATAEAAAALAQARSDWERTRALYEVGNASRRDLDRARAQFDASAAQYRSIKNMRNLASQQLKYTELRAPVAGALAEVPVEVHQTVGAGQPIATLTAGSRLQMQTGVPDTLIAKVKTGQPVKVRFDALPAELFAGEVIEVGVETGTVSTFPVKVALKEQDGRIRAGMSGDVMFSFAAQGDPVLVPAAASFSGADHVLRMWVVNEADKTVSSRKVRLGRLSAQGVEVLEGLHPGDILVIRGVHSIQEGQKVNIELRSAEVRP</sequence>
<dbReference type="STRING" id="1121442.SAMN02745702_01905"/>
<dbReference type="PANTHER" id="PTHR30469:SF20">
    <property type="entry name" value="EFFLUX RND TRANSPORTER PERIPLASMIC ADAPTOR SUBUNIT"/>
    <property type="match status" value="1"/>
</dbReference>
<evidence type="ECO:0000259" key="5">
    <source>
        <dbReference type="Pfam" id="PF25917"/>
    </source>
</evidence>
<dbReference type="RefSeq" id="WP_078685179.1">
    <property type="nucleotide sequence ID" value="NZ_FUYA01000005.1"/>
</dbReference>
<dbReference type="NCBIfam" id="TIGR01730">
    <property type="entry name" value="RND_mfp"/>
    <property type="match status" value="1"/>
</dbReference>
<evidence type="ECO:0000256" key="3">
    <source>
        <dbReference type="ARBA" id="ARBA00022448"/>
    </source>
</evidence>
<dbReference type="InterPro" id="IPR058625">
    <property type="entry name" value="MdtA-like_BSH"/>
</dbReference>
<feature type="domain" description="Multidrug resistance protein MdtA-like C-terminal permuted SH3" evidence="7">
    <location>
        <begin position="289"/>
        <end position="348"/>
    </location>
</feature>
<accession>A0A1T4W9J7</accession>
<keyword evidence="9" id="KW-1185">Reference proteome</keyword>
<feature type="signal peptide" evidence="4">
    <location>
        <begin position="1"/>
        <end position="22"/>
    </location>
</feature>
<evidence type="ECO:0000259" key="7">
    <source>
        <dbReference type="Pfam" id="PF25967"/>
    </source>
</evidence>
<dbReference type="OrthoDB" id="9801814at2"/>
<comment type="subcellular location">
    <subcellularLocation>
        <location evidence="1">Cell envelope</location>
    </subcellularLocation>
</comment>
<reference evidence="8 9" key="1">
    <citation type="submission" date="2017-02" db="EMBL/GenBank/DDBJ databases">
        <authorList>
            <person name="Peterson S.W."/>
        </authorList>
    </citation>
    <scope>NUCLEOTIDE SEQUENCE [LARGE SCALE GENOMIC DNA]</scope>
    <source>
        <strain evidence="8 9">DSM 18034</strain>
    </source>
</reference>
<dbReference type="Pfam" id="PF25917">
    <property type="entry name" value="BSH_RND"/>
    <property type="match status" value="1"/>
</dbReference>
<gene>
    <name evidence="8" type="ORF">SAMN02745702_01905</name>
</gene>
<dbReference type="Gene3D" id="2.40.420.20">
    <property type="match status" value="1"/>
</dbReference>
<keyword evidence="3" id="KW-0813">Transport</keyword>
<evidence type="ECO:0000256" key="1">
    <source>
        <dbReference type="ARBA" id="ARBA00004196"/>
    </source>
</evidence>
<dbReference type="Gene3D" id="2.40.30.170">
    <property type="match status" value="1"/>
</dbReference>
<comment type="similarity">
    <text evidence="2">Belongs to the membrane fusion protein (MFP) (TC 8.A.1) family.</text>
</comment>
<evidence type="ECO:0000313" key="9">
    <source>
        <dbReference type="Proteomes" id="UP000189733"/>
    </source>
</evidence>
<dbReference type="InterPro" id="IPR058627">
    <property type="entry name" value="MdtA-like_C"/>
</dbReference>
<evidence type="ECO:0000256" key="4">
    <source>
        <dbReference type="SAM" id="SignalP"/>
    </source>
</evidence>
<dbReference type="Gene3D" id="2.40.50.100">
    <property type="match status" value="2"/>
</dbReference>
<organism evidence="8 9">
    <name type="scientific">Desulfobaculum bizertense DSM 18034</name>
    <dbReference type="NCBI Taxonomy" id="1121442"/>
    <lineage>
        <taxon>Bacteria</taxon>
        <taxon>Pseudomonadati</taxon>
        <taxon>Thermodesulfobacteriota</taxon>
        <taxon>Desulfovibrionia</taxon>
        <taxon>Desulfovibrionales</taxon>
        <taxon>Desulfovibrionaceae</taxon>
        <taxon>Desulfobaculum</taxon>
    </lineage>
</organism>
<protein>
    <submittedName>
        <fullName evidence="8">RND family efflux transporter, MFP subunit</fullName>
    </submittedName>
</protein>
<feature type="domain" description="Multidrug resistance protein MdtA-like barrel-sandwich hybrid" evidence="5">
    <location>
        <begin position="69"/>
        <end position="202"/>
    </location>
</feature>
<dbReference type="AlphaFoldDB" id="A0A1T4W9J7"/>
<dbReference type="Proteomes" id="UP000189733">
    <property type="component" value="Unassembled WGS sequence"/>
</dbReference>
<evidence type="ECO:0000256" key="2">
    <source>
        <dbReference type="ARBA" id="ARBA00009477"/>
    </source>
</evidence>
<dbReference type="InterPro" id="IPR006143">
    <property type="entry name" value="RND_pump_MFP"/>
</dbReference>
<dbReference type="GO" id="GO:1990281">
    <property type="term" value="C:efflux pump complex"/>
    <property type="evidence" value="ECO:0007669"/>
    <property type="project" value="TreeGrafter"/>
</dbReference>
<dbReference type="SUPFAM" id="SSF111369">
    <property type="entry name" value="HlyD-like secretion proteins"/>
    <property type="match status" value="1"/>
</dbReference>
<dbReference type="Pfam" id="PF25954">
    <property type="entry name" value="Beta-barrel_RND_2"/>
    <property type="match status" value="1"/>
</dbReference>
<name>A0A1T4W9J7_9BACT</name>
<feature type="chain" id="PRO_5013341146" evidence="4">
    <location>
        <begin position="23"/>
        <end position="368"/>
    </location>
</feature>